<accession>A0A8J3ZJG3</accession>
<keyword evidence="3" id="KW-1185">Reference proteome</keyword>
<dbReference type="PROSITE" id="PS50022">
    <property type="entry name" value="FA58C_3"/>
    <property type="match status" value="1"/>
</dbReference>
<dbReference type="Proteomes" id="UP000612585">
    <property type="component" value="Unassembled WGS sequence"/>
</dbReference>
<gene>
    <name evidence="2" type="ORF">Vau01_115880</name>
</gene>
<sequence length="287" mass="30414">MRKVGGRAAVAAGVAVFAAVAVAIAVPAMADRADVRGLSLATDVTEVAVTPVPCAKQGFELRFGNTGANEVYADAFLEVPAPLELSRYLVSSYLPAGYTLRVQISVSAPVHTPPGRYTITVRGGDQRLALAVEVGQSPVDGTGNLVRYMPVSASSEHLPLYPACGAVDGDRDSAHWASTTGWNDATRGVFPDWLLVTFDQPRTLGRVDLYTLDSTRYPASRYGLRDWDVEARVGGGWQRVAQVRGNLAGMVSSTFPPVAATGLRIVTLASNEGLTYSRVVEVEAYAG</sequence>
<dbReference type="Gene3D" id="2.60.120.260">
    <property type="entry name" value="Galactose-binding domain-like"/>
    <property type="match status" value="1"/>
</dbReference>
<comment type="caution">
    <text evidence="2">The sequence shown here is derived from an EMBL/GenBank/DDBJ whole genome shotgun (WGS) entry which is preliminary data.</text>
</comment>
<organism evidence="2 3">
    <name type="scientific">Virgisporangium aurantiacum</name>
    <dbReference type="NCBI Taxonomy" id="175570"/>
    <lineage>
        <taxon>Bacteria</taxon>
        <taxon>Bacillati</taxon>
        <taxon>Actinomycetota</taxon>
        <taxon>Actinomycetes</taxon>
        <taxon>Micromonosporales</taxon>
        <taxon>Micromonosporaceae</taxon>
        <taxon>Virgisporangium</taxon>
    </lineage>
</organism>
<feature type="domain" description="F5/8 type C" evidence="1">
    <location>
        <begin position="134"/>
        <end position="287"/>
    </location>
</feature>
<dbReference type="Pfam" id="PF00754">
    <property type="entry name" value="F5_F8_type_C"/>
    <property type="match status" value="1"/>
</dbReference>
<dbReference type="AlphaFoldDB" id="A0A8J3ZJG3"/>
<evidence type="ECO:0000259" key="1">
    <source>
        <dbReference type="PROSITE" id="PS50022"/>
    </source>
</evidence>
<proteinExistence type="predicted"/>
<name>A0A8J3ZJG3_9ACTN</name>
<dbReference type="EMBL" id="BOPG01000107">
    <property type="protein sequence ID" value="GIJ64072.1"/>
    <property type="molecule type" value="Genomic_DNA"/>
</dbReference>
<dbReference type="SUPFAM" id="SSF49785">
    <property type="entry name" value="Galactose-binding domain-like"/>
    <property type="match status" value="1"/>
</dbReference>
<dbReference type="InterPro" id="IPR008979">
    <property type="entry name" value="Galactose-bd-like_sf"/>
</dbReference>
<evidence type="ECO:0000313" key="2">
    <source>
        <dbReference type="EMBL" id="GIJ64072.1"/>
    </source>
</evidence>
<protein>
    <recommendedName>
        <fullName evidence="1">F5/8 type C domain-containing protein</fullName>
    </recommendedName>
</protein>
<dbReference type="InterPro" id="IPR000421">
    <property type="entry name" value="FA58C"/>
</dbReference>
<dbReference type="RefSeq" id="WP_204011913.1">
    <property type="nucleotide sequence ID" value="NZ_BOPG01000107.1"/>
</dbReference>
<evidence type="ECO:0000313" key="3">
    <source>
        <dbReference type="Proteomes" id="UP000612585"/>
    </source>
</evidence>
<reference evidence="2" key="1">
    <citation type="submission" date="2021-01" db="EMBL/GenBank/DDBJ databases">
        <title>Whole genome shotgun sequence of Virgisporangium aurantiacum NBRC 16421.</title>
        <authorList>
            <person name="Komaki H."/>
            <person name="Tamura T."/>
        </authorList>
    </citation>
    <scope>NUCLEOTIDE SEQUENCE</scope>
    <source>
        <strain evidence="2">NBRC 16421</strain>
    </source>
</reference>